<feature type="region of interest" description="Disordered" evidence="1">
    <location>
        <begin position="21"/>
        <end position="76"/>
    </location>
</feature>
<dbReference type="Proteomes" id="UP000324222">
    <property type="component" value="Unassembled WGS sequence"/>
</dbReference>
<evidence type="ECO:0000256" key="1">
    <source>
        <dbReference type="SAM" id="MobiDB-lite"/>
    </source>
</evidence>
<accession>A0A5B7IY18</accession>
<dbReference type="AlphaFoldDB" id="A0A5B7IY18"/>
<name>A0A5B7IY18_PORTR</name>
<evidence type="ECO:0000313" key="3">
    <source>
        <dbReference type="Proteomes" id="UP000324222"/>
    </source>
</evidence>
<proteinExistence type="predicted"/>
<comment type="caution">
    <text evidence="2">The sequence shown here is derived from an EMBL/GenBank/DDBJ whole genome shotgun (WGS) entry which is preliminary data.</text>
</comment>
<dbReference type="EMBL" id="VSRR010074468">
    <property type="protein sequence ID" value="MPC87425.1"/>
    <property type="molecule type" value="Genomic_DNA"/>
</dbReference>
<reference evidence="2 3" key="1">
    <citation type="submission" date="2019-05" db="EMBL/GenBank/DDBJ databases">
        <title>Another draft genome of Portunus trituberculatus and its Hox gene families provides insights of decapod evolution.</title>
        <authorList>
            <person name="Jeong J.-H."/>
            <person name="Song I."/>
            <person name="Kim S."/>
            <person name="Choi T."/>
            <person name="Kim D."/>
            <person name="Ryu S."/>
            <person name="Kim W."/>
        </authorList>
    </citation>
    <scope>NUCLEOTIDE SEQUENCE [LARGE SCALE GENOMIC DNA]</scope>
    <source>
        <tissue evidence="2">Muscle</tissue>
    </source>
</reference>
<evidence type="ECO:0000313" key="2">
    <source>
        <dbReference type="EMBL" id="MPC87425.1"/>
    </source>
</evidence>
<protein>
    <submittedName>
        <fullName evidence="2">Uncharacterized protein</fullName>
    </submittedName>
</protein>
<gene>
    <name evidence="2" type="ORF">E2C01_082286</name>
</gene>
<keyword evidence="3" id="KW-1185">Reference proteome</keyword>
<sequence length="92" mass="9792">MTPILQGTLAQGPRIAAPVHHGGDSAVPGLQETVYHGGHHAGQELPPPEHPERGNVQVTGQAGLLGADHGRHSGHHDCRDLLCLLRYLHADR</sequence>
<organism evidence="2 3">
    <name type="scientific">Portunus trituberculatus</name>
    <name type="common">Swimming crab</name>
    <name type="synonym">Neptunus trituberculatus</name>
    <dbReference type="NCBI Taxonomy" id="210409"/>
    <lineage>
        <taxon>Eukaryota</taxon>
        <taxon>Metazoa</taxon>
        <taxon>Ecdysozoa</taxon>
        <taxon>Arthropoda</taxon>
        <taxon>Crustacea</taxon>
        <taxon>Multicrustacea</taxon>
        <taxon>Malacostraca</taxon>
        <taxon>Eumalacostraca</taxon>
        <taxon>Eucarida</taxon>
        <taxon>Decapoda</taxon>
        <taxon>Pleocyemata</taxon>
        <taxon>Brachyura</taxon>
        <taxon>Eubrachyura</taxon>
        <taxon>Portunoidea</taxon>
        <taxon>Portunidae</taxon>
        <taxon>Portuninae</taxon>
        <taxon>Portunus</taxon>
    </lineage>
</organism>